<dbReference type="Gene3D" id="3.40.80.10">
    <property type="entry name" value="Peptidoglycan recognition protein-like"/>
    <property type="match status" value="1"/>
</dbReference>
<evidence type="ECO:0000256" key="2">
    <source>
        <dbReference type="ARBA" id="ARBA00011901"/>
    </source>
</evidence>
<dbReference type="SMART" id="SM00644">
    <property type="entry name" value="Ami_2"/>
    <property type="match status" value="1"/>
</dbReference>
<keyword evidence="3" id="KW-0378">Hydrolase</keyword>
<proteinExistence type="predicted"/>
<accession>A0ABV7N007</accession>
<evidence type="ECO:0000313" key="9">
    <source>
        <dbReference type="Proteomes" id="UP001595648"/>
    </source>
</evidence>
<evidence type="ECO:0000256" key="5">
    <source>
        <dbReference type="ARBA" id="ARBA00023287"/>
    </source>
</evidence>
<comment type="catalytic activity">
    <reaction evidence="1">
        <text>Hydrolyzes the link between N-acetylmuramoyl residues and L-amino acid residues in certain cell-wall glycopeptides.</text>
        <dbReference type="EC" id="3.5.1.28"/>
    </reaction>
</comment>
<comment type="caution">
    <text evidence="8">The sequence shown here is derived from an EMBL/GenBank/DDBJ whole genome shotgun (WGS) entry which is preliminary data.</text>
</comment>
<organism evidence="8 9">
    <name type="scientific">Mesorhizobium cantuariense</name>
    <dbReference type="NCBI Taxonomy" id="1300275"/>
    <lineage>
        <taxon>Bacteria</taxon>
        <taxon>Pseudomonadati</taxon>
        <taxon>Pseudomonadota</taxon>
        <taxon>Alphaproteobacteria</taxon>
        <taxon>Hyphomicrobiales</taxon>
        <taxon>Phyllobacteriaceae</taxon>
        <taxon>Mesorhizobium</taxon>
    </lineage>
</organism>
<dbReference type="SUPFAM" id="SSF55846">
    <property type="entry name" value="N-acetylmuramoyl-L-alanine amidase-like"/>
    <property type="match status" value="1"/>
</dbReference>
<dbReference type="RefSeq" id="WP_378984712.1">
    <property type="nucleotide sequence ID" value="NZ_JBHRVD010000001.1"/>
</dbReference>
<keyword evidence="4" id="KW-0749">Sporulation</keyword>
<protein>
    <recommendedName>
        <fullName evidence="2">N-acetylmuramoyl-L-alanine amidase</fullName>
        <ecNumber evidence="2">3.5.1.28</ecNumber>
    </recommendedName>
</protein>
<evidence type="ECO:0000256" key="1">
    <source>
        <dbReference type="ARBA" id="ARBA00001561"/>
    </source>
</evidence>
<gene>
    <name evidence="8" type="ORF">ACFOJ9_30890</name>
</gene>
<dbReference type="InterPro" id="IPR036505">
    <property type="entry name" value="Amidase/PGRP_sf"/>
</dbReference>
<evidence type="ECO:0000259" key="7">
    <source>
        <dbReference type="SMART" id="SM00644"/>
    </source>
</evidence>
<name>A0ABV7N007_9HYPH</name>
<keyword evidence="9" id="KW-1185">Reference proteome</keyword>
<evidence type="ECO:0000313" key="8">
    <source>
        <dbReference type="EMBL" id="MFC3326123.1"/>
    </source>
</evidence>
<dbReference type="PANTHER" id="PTHR30417:SF11">
    <property type="entry name" value="N-ACETYLMURAMOYL-L-ALANINE AMIDASE XLYA"/>
    <property type="match status" value="1"/>
</dbReference>
<evidence type="ECO:0000256" key="6">
    <source>
        <dbReference type="ARBA" id="ARBA00023316"/>
    </source>
</evidence>
<dbReference type="CDD" id="cd06583">
    <property type="entry name" value="PGRP"/>
    <property type="match status" value="1"/>
</dbReference>
<keyword evidence="5" id="KW-0178">Competence</keyword>
<dbReference type="InterPro" id="IPR051206">
    <property type="entry name" value="NAMLAA_amidase_2"/>
</dbReference>
<dbReference type="EMBL" id="JBHRVD010000001">
    <property type="protein sequence ID" value="MFC3326123.1"/>
    <property type="molecule type" value="Genomic_DNA"/>
</dbReference>
<evidence type="ECO:0000256" key="4">
    <source>
        <dbReference type="ARBA" id="ARBA00022969"/>
    </source>
</evidence>
<dbReference type="EC" id="3.5.1.28" evidence="2"/>
<feature type="domain" description="N-acetylmuramoyl-L-alanine amidase" evidence="7">
    <location>
        <begin position="20"/>
        <end position="151"/>
    </location>
</feature>
<reference evidence="9" key="1">
    <citation type="journal article" date="2019" name="Int. J. Syst. Evol. Microbiol.">
        <title>The Global Catalogue of Microorganisms (GCM) 10K type strain sequencing project: providing services to taxonomists for standard genome sequencing and annotation.</title>
        <authorList>
            <consortium name="The Broad Institute Genomics Platform"/>
            <consortium name="The Broad Institute Genome Sequencing Center for Infectious Disease"/>
            <person name="Wu L."/>
            <person name="Ma J."/>
        </authorList>
    </citation>
    <scope>NUCLEOTIDE SEQUENCE [LARGE SCALE GENOMIC DNA]</scope>
    <source>
        <strain evidence="9">ICMP 19515</strain>
    </source>
</reference>
<keyword evidence="6" id="KW-0961">Cell wall biogenesis/degradation</keyword>
<dbReference type="Pfam" id="PF01510">
    <property type="entry name" value="Amidase_2"/>
    <property type="match status" value="1"/>
</dbReference>
<evidence type="ECO:0000256" key="3">
    <source>
        <dbReference type="ARBA" id="ARBA00022801"/>
    </source>
</evidence>
<sequence length="472" mass="52818">MASTPTKFLNIRQMIIPPGRKNRPGKHLNVAGVTIHNTDNASKGADAHAHAKFVATTGYYMLNGQQHWISWHYTVDDQEIWQSLPSDEIGWHAGPGNSKTIGIEICMNVGIDQTAANERAAALAAGLLHDYNLGVDSLYTHHKWTGKRCPVLLLNGSEEGSKWLEFKNLVEEELADLAGRELVILRKKPRYLPQEYSREDETIEIGDDWEIPEIFLTKSDMVSSAVMYDDLYMNSDVIDAVHEVYADFGHRGYNLHSNFTNNFNFDKHLVKASNPPYTMCVSSQFEIILKAIIMYCDRTRDPKAYSYLSDREMFGLNGMTLQNCVWENEGCHSVGKALSLFGMGEIVDFSQLSPGSFISYDHPHGGHSVCFIGYLDAKANIVQGYGKDVVGFRFFSSNGSGSSGDGLSYRNGVLTGRQMDQGAFKQATGIHNMRCGMMYSPENWKREKLEYYLFSQQRIFAGVAPTPPSGQP</sequence>
<dbReference type="InterPro" id="IPR002502">
    <property type="entry name" value="Amidase_domain"/>
</dbReference>
<dbReference type="PANTHER" id="PTHR30417">
    <property type="entry name" value="N-ACETYLMURAMOYL-L-ALANINE AMIDASE AMID"/>
    <property type="match status" value="1"/>
</dbReference>
<dbReference type="Proteomes" id="UP001595648">
    <property type="component" value="Unassembled WGS sequence"/>
</dbReference>